<dbReference type="Gene3D" id="2.70.98.10">
    <property type="match status" value="1"/>
</dbReference>
<keyword evidence="2" id="KW-1185">Reference proteome</keyword>
<dbReference type="Proteomes" id="UP000242864">
    <property type="component" value="Chromosome"/>
</dbReference>
<evidence type="ECO:0000313" key="1">
    <source>
        <dbReference type="EMBL" id="ARJ50492.1"/>
    </source>
</evidence>
<reference evidence="1 2" key="1">
    <citation type="submission" date="2017-04" db="EMBL/GenBank/DDBJ databases">
        <authorList>
            <person name="Veseli I.A."/>
            <person name="Tang C."/>
            <person name="Pombert J.-F."/>
        </authorList>
    </citation>
    <scope>NUCLEOTIDE SEQUENCE [LARGE SCALE GENOMIC DNA]</scope>
    <source>
        <strain evidence="1 2">ATCC 700373</strain>
    </source>
</reference>
<accession>A0AAC9WM83</accession>
<dbReference type="InterPro" id="IPR011013">
    <property type="entry name" value="Gal_mutarotase_sf_dom"/>
</dbReference>
<dbReference type="GO" id="GO:0006006">
    <property type="term" value="P:glucose metabolic process"/>
    <property type="evidence" value="ECO:0007669"/>
    <property type="project" value="TreeGrafter"/>
</dbReference>
<dbReference type="GO" id="GO:0033499">
    <property type="term" value="P:galactose catabolic process via UDP-galactose, Leloir pathway"/>
    <property type="evidence" value="ECO:0007669"/>
    <property type="project" value="TreeGrafter"/>
</dbReference>
<sequence length="341" mass="38411">MNINIEQQSNGVELIKIENKESKIVFMNYGARIVSWKIGDNNIVLGNEVEADEFYPYNPFYFGATVGRYGGRIAKGQFELNGETYQLEQNDGENHLHGGMQGLSDRLFEYDIVQDELGEKVQVHFTTTLSSAADHYPGNIALKVVFTYDASKTWTIEYFAESDADTLFNPMNHVYFNLNRDNNVVDNHVISSEQLQMFPLDDAGMPMLKPIDLVAQLGTNEIPLATLFNSTHPTLQAQVGARGGLDHPFEVNAGKMTLSNQDFKLHVETDTPQIVLYTLNDSEGWKSHMNIYKPHAGITVETQSMPNDIQLFGETAHSILKAHTPFYSKTSYRIETLQSRS</sequence>
<protein>
    <submittedName>
        <fullName evidence="1">Galactose mutarotase</fullName>
    </submittedName>
</protein>
<evidence type="ECO:0000313" key="2">
    <source>
        <dbReference type="Proteomes" id="UP000242864"/>
    </source>
</evidence>
<dbReference type="InterPro" id="IPR014718">
    <property type="entry name" value="GH-type_carb-bd"/>
</dbReference>
<dbReference type="InterPro" id="IPR008183">
    <property type="entry name" value="Aldose_1/G6P_1-epimerase"/>
</dbReference>
<dbReference type="SUPFAM" id="SSF74650">
    <property type="entry name" value="Galactose mutarotase-like"/>
    <property type="match status" value="1"/>
</dbReference>
<gene>
    <name evidence="1" type="ORF">B5P37_03785</name>
</gene>
<dbReference type="KEGG" id="slz:B5P37_03785"/>
<dbReference type="GO" id="GO:0004034">
    <property type="term" value="F:aldose 1-epimerase activity"/>
    <property type="evidence" value="ECO:0007669"/>
    <property type="project" value="TreeGrafter"/>
</dbReference>
<dbReference type="Pfam" id="PF01263">
    <property type="entry name" value="Aldose_epim"/>
    <property type="match status" value="1"/>
</dbReference>
<dbReference type="AlphaFoldDB" id="A0AAC9WM83"/>
<name>A0AAC9WM83_9STAP</name>
<organism evidence="1 2">
    <name type="scientific">Staphylococcus lutrae</name>
    <dbReference type="NCBI Taxonomy" id="155085"/>
    <lineage>
        <taxon>Bacteria</taxon>
        <taxon>Bacillati</taxon>
        <taxon>Bacillota</taxon>
        <taxon>Bacilli</taxon>
        <taxon>Bacillales</taxon>
        <taxon>Staphylococcaceae</taxon>
        <taxon>Staphylococcus</taxon>
    </lineage>
</organism>
<dbReference type="PANTHER" id="PTHR10091:SF0">
    <property type="entry name" value="GALACTOSE MUTAROTASE"/>
    <property type="match status" value="1"/>
</dbReference>
<dbReference type="GO" id="GO:0030246">
    <property type="term" value="F:carbohydrate binding"/>
    <property type="evidence" value="ECO:0007669"/>
    <property type="project" value="InterPro"/>
</dbReference>
<dbReference type="EMBL" id="CP020773">
    <property type="protein sequence ID" value="ARJ50492.1"/>
    <property type="molecule type" value="Genomic_DNA"/>
</dbReference>
<proteinExistence type="predicted"/>
<dbReference type="GO" id="GO:0005737">
    <property type="term" value="C:cytoplasm"/>
    <property type="evidence" value="ECO:0007669"/>
    <property type="project" value="TreeGrafter"/>
</dbReference>
<dbReference type="RefSeq" id="WP_085236970.1">
    <property type="nucleotide sequence ID" value="NZ_CP020773.1"/>
</dbReference>
<dbReference type="PANTHER" id="PTHR10091">
    <property type="entry name" value="ALDOSE-1-EPIMERASE"/>
    <property type="match status" value="1"/>
</dbReference>